<proteinExistence type="predicted"/>
<dbReference type="InterPro" id="IPR016187">
    <property type="entry name" value="CTDL_fold"/>
</dbReference>
<dbReference type="InterPro" id="IPR005532">
    <property type="entry name" value="SUMF_dom"/>
</dbReference>
<dbReference type="AlphaFoldDB" id="A0A5A9GV50"/>
<keyword evidence="8" id="KW-1185">Reference proteome</keyword>
<feature type="domain" description="Sulfatase-modifying factor enzyme-like" evidence="5">
    <location>
        <begin position="385"/>
        <end position="468"/>
    </location>
</feature>
<evidence type="ECO:0000259" key="6">
    <source>
        <dbReference type="Pfam" id="PF12867"/>
    </source>
</evidence>
<keyword evidence="1" id="KW-0560">Oxidoreductase</keyword>
<dbReference type="EMBL" id="VTTN01000001">
    <property type="protein sequence ID" value="KAA0598233.1"/>
    <property type="molecule type" value="Genomic_DNA"/>
</dbReference>
<dbReference type="SUPFAM" id="SSF56436">
    <property type="entry name" value="C-type lectin-like"/>
    <property type="match status" value="1"/>
</dbReference>
<evidence type="ECO:0000313" key="7">
    <source>
        <dbReference type="EMBL" id="KAA0598233.1"/>
    </source>
</evidence>
<feature type="region of interest" description="Disordered" evidence="4">
    <location>
        <begin position="209"/>
        <end position="242"/>
    </location>
</feature>
<evidence type="ECO:0000313" key="8">
    <source>
        <dbReference type="Proteomes" id="UP000324927"/>
    </source>
</evidence>
<dbReference type="Pfam" id="PF12867">
    <property type="entry name" value="DinB_2"/>
    <property type="match status" value="1"/>
</dbReference>
<organism evidence="7 8">
    <name type="scientific">Azospirillum lipoferum</name>
    <dbReference type="NCBI Taxonomy" id="193"/>
    <lineage>
        <taxon>Bacteria</taxon>
        <taxon>Pseudomonadati</taxon>
        <taxon>Pseudomonadota</taxon>
        <taxon>Alphaproteobacteria</taxon>
        <taxon>Rhodospirillales</taxon>
        <taxon>Azospirillaceae</taxon>
        <taxon>Azospirillum</taxon>
    </lineage>
</organism>
<dbReference type="NCBIfam" id="TIGR03440">
    <property type="entry name" value="egtB_TIGR03440"/>
    <property type="match status" value="1"/>
</dbReference>
<dbReference type="Gene3D" id="3.90.1580.10">
    <property type="entry name" value="paralog of FGE (formylglycine-generating enzyme)"/>
    <property type="match status" value="1"/>
</dbReference>
<dbReference type="InterPro" id="IPR051043">
    <property type="entry name" value="Sulfatase_Mod_Factor_Kinase"/>
</dbReference>
<dbReference type="InterPro" id="IPR024775">
    <property type="entry name" value="DinB-like"/>
</dbReference>
<sequence length="489" mass="54304">MHAFQKGRSGWTLSEEIRISEGPPVPDTHPIPSADKAAESVAAQSFTERRQALATRFQKARARSAELVATLSPEDLMVQTVPDGAPAKWHLAHTSWLFEVAVLIPFSPGYRPADSAFLDLFAARNDVRSDGGTPPPRMLSRPSAAEIMRYRDQINAAVLHLIDGVEDALWGSVEAALMMAVAHERRHQERMLLHIKHALWSNPLRPAYEQPPDHPHLGAPPDGWLEQPGGLVEVGRPTPLPGFDHESPRHRVWLEPYRLAARPVTCGDYLTFIEAGGYRDRSLWLSDGWEVAHAEGWSAPLYWERSGSGSDSRWQVFTLYGMQPLDPDEPVCHVSWYEADAYARWAGKRLPREAEWEVVAAGCGSMGNLLGTGHRHPRAGTCHGTGPWQMCGDVWEWTSDAFTTYPGYRHPHGSGEAVPDEAVNGRLASNRMVLRGGSCLTPFDHAGPWTRHYLRPESRLSMSGFRLAEDAQATSARRHRRPTPAPVPG</sequence>
<evidence type="ECO:0000256" key="1">
    <source>
        <dbReference type="ARBA" id="ARBA00023002"/>
    </source>
</evidence>
<comment type="pathway">
    <text evidence="3">Amino-acid biosynthesis; ergothioneine biosynthesis.</text>
</comment>
<evidence type="ECO:0000256" key="3">
    <source>
        <dbReference type="ARBA" id="ARBA00037882"/>
    </source>
</evidence>
<dbReference type="InterPro" id="IPR042095">
    <property type="entry name" value="SUMF_sf"/>
</dbReference>
<dbReference type="Proteomes" id="UP000324927">
    <property type="component" value="Unassembled WGS sequence"/>
</dbReference>
<protein>
    <submittedName>
        <fullName evidence="7">Ergothioneine biosynthesis protein EgtB</fullName>
    </submittedName>
</protein>
<evidence type="ECO:0000256" key="2">
    <source>
        <dbReference type="ARBA" id="ARBA00023004"/>
    </source>
</evidence>
<keyword evidence="2" id="KW-0408">Iron</keyword>
<dbReference type="OrthoDB" id="9768004at2"/>
<feature type="region of interest" description="Disordered" evidence="4">
    <location>
        <begin position="469"/>
        <end position="489"/>
    </location>
</feature>
<accession>A0A5A9GV50</accession>
<dbReference type="GO" id="GO:0052699">
    <property type="term" value="P:ergothioneine biosynthetic process"/>
    <property type="evidence" value="ECO:0007669"/>
    <property type="project" value="InterPro"/>
</dbReference>
<feature type="region of interest" description="Disordered" evidence="4">
    <location>
        <begin position="19"/>
        <end position="43"/>
    </location>
</feature>
<reference evidence="7 8" key="1">
    <citation type="submission" date="2019-08" db="EMBL/GenBank/DDBJ databases">
        <authorList>
            <person name="Grouzdev D."/>
            <person name="Tikhonova E."/>
            <person name="Kravchenko I."/>
        </authorList>
    </citation>
    <scope>NUCLEOTIDE SEQUENCE [LARGE SCALE GENOMIC DNA]</scope>
    <source>
        <strain evidence="7 8">59b</strain>
    </source>
</reference>
<evidence type="ECO:0000256" key="4">
    <source>
        <dbReference type="SAM" id="MobiDB-lite"/>
    </source>
</evidence>
<gene>
    <name evidence="7" type="ORF">FZ942_03865</name>
</gene>
<dbReference type="PANTHER" id="PTHR23150">
    <property type="entry name" value="SULFATASE MODIFYING FACTOR 1, 2"/>
    <property type="match status" value="1"/>
</dbReference>
<dbReference type="PANTHER" id="PTHR23150:SF36">
    <property type="entry name" value="HERCYNINE OXYGENASE"/>
    <property type="match status" value="1"/>
</dbReference>
<feature type="domain" description="Sulfatase-modifying factor enzyme-like" evidence="5">
    <location>
        <begin position="223"/>
        <end position="374"/>
    </location>
</feature>
<comment type="caution">
    <text evidence="7">The sequence shown here is derived from an EMBL/GenBank/DDBJ whole genome shotgun (WGS) entry which is preliminary data.</text>
</comment>
<dbReference type="InterPro" id="IPR034660">
    <property type="entry name" value="DinB/YfiT-like"/>
</dbReference>
<name>A0A5A9GV50_AZOLI</name>
<dbReference type="InterPro" id="IPR017806">
    <property type="entry name" value="EgtB"/>
</dbReference>
<dbReference type="SUPFAM" id="SSF109854">
    <property type="entry name" value="DinB/YfiT-like putative metalloenzymes"/>
    <property type="match status" value="1"/>
</dbReference>
<dbReference type="Pfam" id="PF03781">
    <property type="entry name" value="FGE-sulfatase"/>
    <property type="match status" value="2"/>
</dbReference>
<feature type="domain" description="DinB-like" evidence="6">
    <location>
        <begin position="57"/>
        <end position="189"/>
    </location>
</feature>
<evidence type="ECO:0000259" key="5">
    <source>
        <dbReference type="Pfam" id="PF03781"/>
    </source>
</evidence>